<name>A0A2A2GC38_9BACT</name>
<dbReference type="SUPFAM" id="SSF144052">
    <property type="entry name" value="Thermophilic metalloprotease-like"/>
    <property type="match status" value="1"/>
</dbReference>
<dbReference type="GO" id="GO:0008237">
    <property type="term" value="F:metallopeptidase activity"/>
    <property type="evidence" value="ECO:0007669"/>
    <property type="project" value="UniProtKB-KW"/>
</dbReference>
<evidence type="ECO:0000256" key="1">
    <source>
        <dbReference type="ARBA" id="ARBA00001941"/>
    </source>
</evidence>
<evidence type="ECO:0000256" key="3">
    <source>
        <dbReference type="ARBA" id="ARBA00001947"/>
    </source>
</evidence>
<evidence type="ECO:0000256" key="6">
    <source>
        <dbReference type="ARBA" id="ARBA00022670"/>
    </source>
</evidence>
<dbReference type="InterPro" id="IPR052170">
    <property type="entry name" value="M29_Exopeptidase"/>
</dbReference>
<evidence type="ECO:0000313" key="10">
    <source>
        <dbReference type="EMBL" id="PAU94419.1"/>
    </source>
</evidence>
<proteinExistence type="inferred from homology"/>
<gene>
    <name evidence="10" type="ORF">CK503_06355</name>
</gene>
<protein>
    <submittedName>
        <fullName evidence="10">Aminopeptidase</fullName>
    </submittedName>
</protein>
<dbReference type="PANTHER" id="PTHR34448">
    <property type="entry name" value="AMINOPEPTIDASE"/>
    <property type="match status" value="1"/>
</dbReference>
<keyword evidence="11" id="KW-1185">Reference proteome</keyword>
<comment type="cofactor">
    <cofactor evidence="3">
        <name>Zn(2+)</name>
        <dbReference type="ChEBI" id="CHEBI:29105"/>
    </cofactor>
</comment>
<keyword evidence="7" id="KW-0479">Metal-binding</keyword>
<evidence type="ECO:0000256" key="9">
    <source>
        <dbReference type="ARBA" id="ARBA00023049"/>
    </source>
</evidence>
<keyword evidence="6" id="KW-0645">Protease</keyword>
<evidence type="ECO:0000256" key="2">
    <source>
        <dbReference type="ARBA" id="ARBA00001946"/>
    </source>
</evidence>
<dbReference type="Pfam" id="PF02073">
    <property type="entry name" value="Peptidase_M29"/>
    <property type="match status" value="1"/>
</dbReference>
<keyword evidence="8" id="KW-0378">Hydrolase</keyword>
<dbReference type="GO" id="GO:0004177">
    <property type="term" value="F:aminopeptidase activity"/>
    <property type="evidence" value="ECO:0007669"/>
    <property type="project" value="UniProtKB-KW"/>
</dbReference>
<dbReference type="AlphaFoldDB" id="A0A2A2GC38"/>
<dbReference type="OrthoDB" id="9803993at2"/>
<dbReference type="Gene3D" id="3.40.1830.10">
    <property type="entry name" value="Thermophilic metalloprotease (M29)"/>
    <property type="match status" value="1"/>
</dbReference>
<comment type="cofactor">
    <cofactor evidence="1">
        <name>Co(2+)</name>
        <dbReference type="ChEBI" id="CHEBI:48828"/>
    </cofactor>
</comment>
<comment type="cofactor">
    <cofactor evidence="2">
        <name>Mg(2+)</name>
        <dbReference type="ChEBI" id="CHEBI:18420"/>
    </cofactor>
</comment>
<keyword evidence="5 10" id="KW-0031">Aminopeptidase</keyword>
<accession>A0A2A2GC38</accession>
<dbReference type="RefSeq" id="WP_095605960.1">
    <property type="nucleotide sequence ID" value="NZ_NSKE01000004.1"/>
</dbReference>
<dbReference type="PANTHER" id="PTHR34448:SF1">
    <property type="entry name" value="BLL6088 PROTEIN"/>
    <property type="match status" value="1"/>
</dbReference>
<evidence type="ECO:0000256" key="7">
    <source>
        <dbReference type="ARBA" id="ARBA00022723"/>
    </source>
</evidence>
<reference evidence="10 11" key="1">
    <citation type="submission" date="2017-08" db="EMBL/GenBank/DDBJ databases">
        <title>Aliifodinibius alkalisoli sp. nov., isolated from saline alkaline soil.</title>
        <authorList>
            <person name="Liu D."/>
            <person name="Zhang G."/>
        </authorList>
    </citation>
    <scope>NUCLEOTIDE SEQUENCE [LARGE SCALE GENOMIC DNA]</scope>
    <source>
        <strain evidence="10 11">WN023</strain>
    </source>
</reference>
<dbReference type="InterPro" id="IPR035097">
    <property type="entry name" value="M29_N-terminal"/>
</dbReference>
<comment type="caution">
    <text evidence="10">The sequence shown here is derived from an EMBL/GenBank/DDBJ whole genome shotgun (WGS) entry which is preliminary data.</text>
</comment>
<dbReference type="Proteomes" id="UP000218831">
    <property type="component" value="Unassembled WGS sequence"/>
</dbReference>
<evidence type="ECO:0000256" key="8">
    <source>
        <dbReference type="ARBA" id="ARBA00022801"/>
    </source>
</evidence>
<evidence type="ECO:0000256" key="5">
    <source>
        <dbReference type="ARBA" id="ARBA00022438"/>
    </source>
</evidence>
<evidence type="ECO:0000313" key="11">
    <source>
        <dbReference type="Proteomes" id="UP000218831"/>
    </source>
</evidence>
<sequence length="368" mass="41956">MYSNEDRQLAKKILEFSCELEKGQNVMLQLVGLNGIGLLRALVEHAREMEVNPYVQIEDTEIRRMLVETGDKKFWKGQAENDQLPLMKKMDAFVGVRAALNIYEQADVSKKANKAYADHFVDPVHYKERVNNTNWVVLRYPSEAFAMNAKMPTQRFREFYYKACLLDYTELAEAMEPLQARLEETDMIRLEGEGTDIEFSVKDQTWIPCFGKRNIPDGELFSSPILSSVNGHITYAPSVYQGKPFEYVKLEVRDGVVIDSDSSNNEALEDILDTDAGARQFGEFSFGLNPVIEEPMYDILFDEKIYGSNHLTLGNDYEIAPNGNESNIHWDLVCIGADVYLDGEKIREGREFIVDDLKSLNPENLLSG</sequence>
<comment type="similarity">
    <text evidence="4">Belongs to the peptidase M29 family.</text>
</comment>
<keyword evidence="9" id="KW-0482">Metalloprotease</keyword>
<dbReference type="GO" id="GO:0046872">
    <property type="term" value="F:metal ion binding"/>
    <property type="evidence" value="ECO:0007669"/>
    <property type="project" value="UniProtKB-KW"/>
</dbReference>
<dbReference type="InterPro" id="IPR000787">
    <property type="entry name" value="Peptidase_M29"/>
</dbReference>
<evidence type="ECO:0000256" key="4">
    <source>
        <dbReference type="ARBA" id="ARBA00008236"/>
    </source>
</evidence>
<dbReference type="GO" id="GO:0006508">
    <property type="term" value="P:proteolysis"/>
    <property type="evidence" value="ECO:0007669"/>
    <property type="project" value="UniProtKB-KW"/>
</dbReference>
<organism evidence="10 11">
    <name type="scientific">Fodinibius salipaludis</name>
    <dbReference type="NCBI Taxonomy" id="2032627"/>
    <lineage>
        <taxon>Bacteria</taxon>
        <taxon>Pseudomonadati</taxon>
        <taxon>Balneolota</taxon>
        <taxon>Balneolia</taxon>
        <taxon>Balneolales</taxon>
        <taxon>Balneolaceae</taxon>
        <taxon>Fodinibius</taxon>
    </lineage>
</organism>
<dbReference type="EMBL" id="NSKE01000004">
    <property type="protein sequence ID" value="PAU94419.1"/>
    <property type="molecule type" value="Genomic_DNA"/>
</dbReference>